<name>K9TH53_9CYAN</name>
<dbReference type="InParanoid" id="K9TH53"/>
<evidence type="ECO:0000313" key="3">
    <source>
        <dbReference type="Proteomes" id="UP000010367"/>
    </source>
</evidence>
<keyword evidence="3" id="KW-1185">Reference proteome</keyword>
<dbReference type="AlphaFoldDB" id="K9TH53"/>
<accession>K9TH53</accession>
<evidence type="ECO:0000256" key="1">
    <source>
        <dbReference type="SAM" id="MobiDB-lite"/>
    </source>
</evidence>
<dbReference type="HOGENOM" id="CLU_2618597_0_0_3"/>
<proteinExistence type="predicted"/>
<evidence type="ECO:0000313" key="2">
    <source>
        <dbReference type="EMBL" id="AFY81334.1"/>
    </source>
</evidence>
<reference evidence="2 3" key="1">
    <citation type="submission" date="2012-06" db="EMBL/GenBank/DDBJ databases">
        <title>Finished chromosome of genome of Oscillatoria acuminata PCC 6304.</title>
        <authorList>
            <consortium name="US DOE Joint Genome Institute"/>
            <person name="Gugger M."/>
            <person name="Coursin T."/>
            <person name="Rippka R."/>
            <person name="Tandeau De Marsac N."/>
            <person name="Huntemann M."/>
            <person name="Wei C.-L."/>
            <person name="Han J."/>
            <person name="Detter J.C."/>
            <person name="Han C."/>
            <person name="Tapia R."/>
            <person name="Davenport K."/>
            <person name="Daligault H."/>
            <person name="Erkkila T."/>
            <person name="Gu W."/>
            <person name="Munk A.C.C."/>
            <person name="Teshima H."/>
            <person name="Xu Y."/>
            <person name="Chain P."/>
            <person name="Chen A."/>
            <person name="Krypides N."/>
            <person name="Mavromatis K."/>
            <person name="Markowitz V."/>
            <person name="Szeto E."/>
            <person name="Ivanova N."/>
            <person name="Mikhailova N."/>
            <person name="Ovchinnikova G."/>
            <person name="Pagani I."/>
            <person name="Pati A."/>
            <person name="Goodwin L."/>
            <person name="Peters L."/>
            <person name="Pitluck S."/>
            <person name="Woyke T."/>
            <person name="Kerfeld C."/>
        </authorList>
    </citation>
    <scope>NUCLEOTIDE SEQUENCE [LARGE SCALE GENOMIC DNA]</scope>
    <source>
        <strain evidence="2 3">PCC 6304</strain>
    </source>
</reference>
<dbReference type="KEGG" id="oac:Oscil6304_1637"/>
<dbReference type="Proteomes" id="UP000010367">
    <property type="component" value="Chromosome"/>
</dbReference>
<sequence length="78" mass="8878">MGAVYELSRLSTLLGHRSDELLWQLLRRWKKQGSEVSALKSQLNPSRGGEWGRGQMQPCITSIKNPNREVKISEQKQG</sequence>
<feature type="region of interest" description="Disordered" evidence="1">
    <location>
        <begin position="37"/>
        <end position="60"/>
    </location>
</feature>
<protein>
    <submittedName>
        <fullName evidence="2">Uncharacterized protein</fullName>
    </submittedName>
</protein>
<dbReference type="EMBL" id="CP003607">
    <property type="protein sequence ID" value="AFY81334.1"/>
    <property type="molecule type" value="Genomic_DNA"/>
</dbReference>
<gene>
    <name evidence="2" type="ORF">Oscil6304_1637</name>
</gene>
<organism evidence="2 3">
    <name type="scientific">Oscillatoria acuminata PCC 6304</name>
    <dbReference type="NCBI Taxonomy" id="56110"/>
    <lineage>
        <taxon>Bacteria</taxon>
        <taxon>Bacillati</taxon>
        <taxon>Cyanobacteriota</taxon>
        <taxon>Cyanophyceae</taxon>
        <taxon>Oscillatoriophycideae</taxon>
        <taxon>Oscillatoriales</taxon>
        <taxon>Oscillatoriaceae</taxon>
        <taxon>Oscillatoria</taxon>
    </lineage>
</organism>